<organism evidence="5 6">
    <name type="scientific">Coptis chinensis</name>
    <dbReference type="NCBI Taxonomy" id="261450"/>
    <lineage>
        <taxon>Eukaryota</taxon>
        <taxon>Viridiplantae</taxon>
        <taxon>Streptophyta</taxon>
        <taxon>Embryophyta</taxon>
        <taxon>Tracheophyta</taxon>
        <taxon>Spermatophyta</taxon>
        <taxon>Magnoliopsida</taxon>
        <taxon>Ranunculales</taxon>
        <taxon>Ranunculaceae</taxon>
        <taxon>Coptidoideae</taxon>
        <taxon>Coptis</taxon>
    </lineage>
</organism>
<evidence type="ECO:0000313" key="5">
    <source>
        <dbReference type="EMBL" id="KAF9624524.1"/>
    </source>
</evidence>
<dbReference type="Proteomes" id="UP000631114">
    <property type="component" value="Unassembled WGS sequence"/>
</dbReference>
<accession>A0A835IW70</accession>
<evidence type="ECO:0000259" key="4">
    <source>
        <dbReference type="Pfam" id="PF00685"/>
    </source>
</evidence>
<dbReference type="Gene3D" id="3.40.50.300">
    <property type="entry name" value="P-loop containing nucleotide triphosphate hydrolases"/>
    <property type="match status" value="1"/>
</dbReference>
<dbReference type="SUPFAM" id="SSF52540">
    <property type="entry name" value="P-loop containing nucleoside triphosphate hydrolases"/>
    <property type="match status" value="1"/>
</dbReference>
<dbReference type="AlphaFoldDB" id="A0A835IW70"/>
<sequence length="162" mass="18437">MLAAQSHFQAHTDDVILASSMKTGATWLKPLIPCIMHSNPDDSCDPLIKNHPNALMPSWRSSSTEGIHHLISQNLLPFDFFELICLYSELPESIEKTDYKIVYITPNTKDTFVSMRHFINSVWAPKRGSFSLEEAFDSFCNGVHAFGPFFEHVLEYWNASLN</sequence>
<comment type="similarity">
    <text evidence="1 3">Belongs to the sulfotransferase 1 family.</text>
</comment>
<dbReference type="OrthoDB" id="1731796at2759"/>
<proteinExistence type="inferred from homology"/>
<comment type="caution">
    <text evidence="5">The sequence shown here is derived from an EMBL/GenBank/DDBJ whole genome shotgun (WGS) entry which is preliminary data.</text>
</comment>
<dbReference type="InterPro" id="IPR000863">
    <property type="entry name" value="Sulfotransferase_dom"/>
</dbReference>
<keyword evidence="2 3" id="KW-0808">Transferase</keyword>
<keyword evidence="6" id="KW-1185">Reference proteome</keyword>
<evidence type="ECO:0000256" key="1">
    <source>
        <dbReference type="ARBA" id="ARBA00005771"/>
    </source>
</evidence>
<reference evidence="5 6" key="1">
    <citation type="submission" date="2020-10" db="EMBL/GenBank/DDBJ databases">
        <title>The Coptis chinensis genome and diversification of protoberbering-type alkaloids.</title>
        <authorList>
            <person name="Wang B."/>
            <person name="Shu S."/>
            <person name="Song C."/>
            <person name="Liu Y."/>
        </authorList>
    </citation>
    <scope>NUCLEOTIDE SEQUENCE [LARGE SCALE GENOMIC DNA]</scope>
    <source>
        <strain evidence="5">HL-2020</strain>
        <tissue evidence="5">Leaf</tissue>
    </source>
</reference>
<dbReference type="GO" id="GO:0008146">
    <property type="term" value="F:sulfotransferase activity"/>
    <property type="evidence" value="ECO:0007669"/>
    <property type="project" value="InterPro"/>
</dbReference>
<dbReference type="InterPro" id="IPR027417">
    <property type="entry name" value="P-loop_NTPase"/>
</dbReference>
<name>A0A835IW70_9MAGN</name>
<dbReference type="PANTHER" id="PTHR11783">
    <property type="entry name" value="SULFOTRANSFERASE SULT"/>
    <property type="match status" value="1"/>
</dbReference>
<dbReference type="EC" id="2.8.2.-" evidence="3"/>
<feature type="domain" description="Sulfotransferase" evidence="4">
    <location>
        <begin position="13"/>
        <end position="159"/>
    </location>
</feature>
<protein>
    <recommendedName>
        <fullName evidence="3">Sulfotransferase</fullName>
        <ecNumber evidence="3">2.8.2.-</ecNumber>
    </recommendedName>
</protein>
<evidence type="ECO:0000256" key="2">
    <source>
        <dbReference type="ARBA" id="ARBA00022679"/>
    </source>
</evidence>
<dbReference type="Pfam" id="PF00685">
    <property type="entry name" value="Sulfotransfer_1"/>
    <property type="match status" value="1"/>
</dbReference>
<evidence type="ECO:0000313" key="6">
    <source>
        <dbReference type="Proteomes" id="UP000631114"/>
    </source>
</evidence>
<evidence type="ECO:0000256" key="3">
    <source>
        <dbReference type="RuleBase" id="RU361155"/>
    </source>
</evidence>
<gene>
    <name evidence="5" type="ORF">IFM89_011637</name>
</gene>
<dbReference type="EMBL" id="JADFTS010000001">
    <property type="protein sequence ID" value="KAF9624524.1"/>
    <property type="molecule type" value="Genomic_DNA"/>
</dbReference>